<evidence type="ECO:0000313" key="2">
    <source>
        <dbReference type="EMBL" id="RRT64444.1"/>
    </source>
</evidence>
<organism evidence="2 3">
    <name type="scientific">Ensete ventricosum</name>
    <name type="common">Abyssinian banana</name>
    <name type="synonym">Musa ensete</name>
    <dbReference type="NCBI Taxonomy" id="4639"/>
    <lineage>
        <taxon>Eukaryota</taxon>
        <taxon>Viridiplantae</taxon>
        <taxon>Streptophyta</taxon>
        <taxon>Embryophyta</taxon>
        <taxon>Tracheophyta</taxon>
        <taxon>Spermatophyta</taxon>
        <taxon>Magnoliopsida</taxon>
        <taxon>Liliopsida</taxon>
        <taxon>Zingiberales</taxon>
        <taxon>Musaceae</taxon>
        <taxon>Ensete</taxon>
    </lineage>
</organism>
<evidence type="ECO:0000256" key="1">
    <source>
        <dbReference type="SAM" id="MobiDB-lite"/>
    </source>
</evidence>
<sequence>MAAPNVCGAEGRMSAAVGRGCCLKSRQAAVSCSYRYCAAVCRMDDDDGLRCGAVAALWAFNSVTGLGRLPAVLAQAPPDPQEIRPHPERGARSADPPPPPPAASPSGGSIQACGYMKMKLEVFDSSIGKGNTEGPWKDGFTYAK</sequence>
<comment type="caution">
    <text evidence="2">The sequence shown here is derived from an EMBL/GenBank/DDBJ whole genome shotgun (WGS) entry which is preliminary data.</text>
</comment>
<accession>A0A426ZKK7</accession>
<feature type="compositionally biased region" description="Basic and acidic residues" evidence="1">
    <location>
        <begin position="81"/>
        <end position="92"/>
    </location>
</feature>
<name>A0A426ZKK7_ENSVE</name>
<protein>
    <submittedName>
        <fullName evidence="2">Uncharacterized protein</fullName>
    </submittedName>
</protein>
<reference evidence="2 3" key="1">
    <citation type="journal article" date="2014" name="Agronomy (Basel)">
        <title>A Draft Genome Sequence for Ensete ventricosum, the Drought-Tolerant Tree Against Hunger.</title>
        <authorList>
            <person name="Harrison J."/>
            <person name="Moore K.A."/>
            <person name="Paszkiewicz K."/>
            <person name="Jones T."/>
            <person name="Grant M."/>
            <person name="Ambacheew D."/>
            <person name="Muzemil S."/>
            <person name="Studholme D.J."/>
        </authorList>
    </citation>
    <scope>NUCLEOTIDE SEQUENCE [LARGE SCALE GENOMIC DNA]</scope>
</reference>
<proteinExistence type="predicted"/>
<dbReference type="EMBL" id="AMZH03006192">
    <property type="protein sequence ID" value="RRT64444.1"/>
    <property type="molecule type" value="Genomic_DNA"/>
</dbReference>
<gene>
    <name evidence="2" type="ORF">B296_00041853</name>
</gene>
<dbReference type="Proteomes" id="UP000287651">
    <property type="component" value="Unassembled WGS sequence"/>
</dbReference>
<dbReference type="AlphaFoldDB" id="A0A426ZKK7"/>
<evidence type="ECO:0000313" key="3">
    <source>
        <dbReference type="Proteomes" id="UP000287651"/>
    </source>
</evidence>
<feature type="region of interest" description="Disordered" evidence="1">
    <location>
        <begin position="73"/>
        <end position="110"/>
    </location>
</feature>